<dbReference type="Proteomes" id="UP000515450">
    <property type="component" value="Chromosome"/>
</dbReference>
<sequence>MRGLFFILLILSSSVKVLYSQSYGSRHQFGANIGIQFGFRTETKEMLKLFGNCGYGYELNGMFPNVHFGAAFNLKTLSTRQERRKDGNGYKANHSIEYIFGGAMAFRFGPWSSRSTWSKDYYVGQPYYFYANLNQSPLMHPFHSSLSLGTQKIFIRDDKRSMVQRVGFFDLKIFRTQIYYQNDGAVPFDLLGETLIEKNQDRFYTSSLLVSQHFNNRNLGNLNTLSLSFNKFTGEYKRAYQVANRLRNNSVDYKDPAQYSYNLSFIGFGAKFNDIAEISLRKYNANDRVDPQNLIHYGKDFPYHINSTMEHWGVDVQRTIGVLSNKVKK</sequence>
<protein>
    <recommendedName>
        <fullName evidence="3">Bacterial toxin 23 domain-containing protein</fullName>
    </recommendedName>
</protein>
<accession>A0A7G5E1T8</accession>
<evidence type="ECO:0008006" key="3">
    <source>
        <dbReference type="Google" id="ProtNLM"/>
    </source>
</evidence>
<gene>
    <name evidence="1" type="ORF">HS960_09960</name>
</gene>
<dbReference type="RefSeq" id="WP_182332469.1">
    <property type="nucleotide sequence ID" value="NZ_CP058555.1"/>
</dbReference>
<dbReference type="EMBL" id="CP058555">
    <property type="protein sequence ID" value="QMV67963.1"/>
    <property type="molecule type" value="Genomic_DNA"/>
</dbReference>
<reference evidence="1 2" key="1">
    <citation type="journal article" date="2020" name="G3 (Bethesda)">
        <title>CeMbio - The Caenorhabditis elegans Microbiome Resource.</title>
        <authorList>
            <person name="Dirksen P."/>
            <person name="Assie A."/>
            <person name="Zimmermann J."/>
            <person name="Zhang F."/>
            <person name="Tietje A.M."/>
            <person name="Marsh S.A."/>
            <person name="Felix M.A."/>
            <person name="Shapira M."/>
            <person name="Kaleta C."/>
            <person name="Schulenburg H."/>
            <person name="Samuel B."/>
        </authorList>
    </citation>
    <scope>NUCLEOTIDE SEQUENCE [LARGE SCALE GENOMIC DNA]</scope>
    <source>
        <strain evidence="1 2">BIGb0170</strain>
    </source>
</reference>
<name>A0A7G5E1T8_9SPHI</name>
<evidence type="ECO:0000313" key="1">
    <source>
        <dbReference type="EMBL" id="QMV67963.1"/>
    </source>
</evidence>
<organism evidence="1 2">
    <name type="scientific">Sphingobacterium paramultivorum</name>
    <dbReference type="NCBI Taxonomy" id="2886510"/>
    <lineage>
        <taxon>Bacteria</taxon>
        <taxon>Pseudomonadati</taxon>
        <taxon>Bacteroidota</taxon>
        <taxon>Sphingobacteriia</taxon>
        <taxon>Sphingobacteriales</taxon>
        <taxon>Sphingobacteriaceae</taxon>
        <taxon>Sphingobacterium</taxon>
    </lineage>
</organism>
<evidence type="ECO:0000313" key="2">
    <source>
        <dbReference type="Proteomes" id="UP000515450"/>
    </source>
</evidence>
<keyword evidence="2" id="KW-1185">Reference proteome</keyword>
<proteinExistence type="predicted"/>
<dbReference type="AlphaFoldDB" id="A0A7G5E1T8"/>